<dbReference type="GO" id="GO:0000379">
    <property type="term" value="P:tRNA-type intron splice site recognition and cleavage"/>
    <property type="evidence" value="ECO:0007669"/>
    <property type="project" value="TreeGrafter"/>
</dbReference>
<comment type="similarity">
    <text evidence="1">Belongs to the SEN54 family.</text>
</comment>
<evidence type="ECO:0000259" key="4">
    <source>
        <dbReference type="Pfam" id="PF12928"/>
    </source>
</evidence>
<name>A0AAD9FTR9_PAPLA</name>
<evidence type="ECO:0000313" key="6">
    <source>
        <dbReference type="Proteomes" id="UP001182556"/>
    </source>
</evidence>
<evidence type="ECO:0000313" key="5">
    <source>
        <dbReference type="EMBL" id="KAK1926087.1"/>
    </source>
</evidence>
<dbReference type="InterPro" id="IPR024337">
    <property type="entry name" value="tRNA_splic_suSen54"/>
</dbReference>
<evidence type="ECO:0000256" key="2">
    <source>
        <dbReference type="ARBA" id="ARBA00022694"/>
    </source>
</evidence>
<dbReference type="Pfam" id="PF12928">
    <property type="entry name" value="tRNA_int_end_N2"/>
    <property type="match status" value="1"/>
</dbReference>
<feature type="region of interest" description="Disordered" evidence="3">
    <location>
        <begin position="1"/>
        <end position="67"/>
    </location>
</feature>
<dbReference type="InterPro" id="IPR024336">
    <property type="entry name" value="tRNA_splic_suSen54_N"/>
</dbReference>
<organism evidence="5 6">
    <name type="scientific">Papiliotrema laurentii</name>
    <name type="common">Cryptococcus laurentii</name>
    <dbReference type="NCBI Taxonomy" id="5418"/>
    <lineage>
        <taxon>Eukaryota</taxon>
        <taxon>Fungi</taxon>
        <taxon>Dikarya</taxon>
        <taxon>Basidiomycota</taxon>
        <taxon>Agaricomycotina</taxon>
        <taxon>Tremellomycetes</taxon>
        <taxon>Tremellales</taxon>
        <taxon>Rhynchogastremaceae</taxon>
        <taxon>Papiliotrema</taxon>
    </lineage>
</organism>
<comment type="caution">
    <text evidence="5">The sequence shown here is derived from an EMBL/GenBank/DDBJ whole genome shotgun (WGS) entry which is preliminary data.</text>
</comment>
<accession>A0AAD9FTR9</accession>
<evidence type="ECO:0000256" key="3">
    <source>
        <dbReference type="SAM" id="MobiDB-lite"/>
    </source>
</evidence>
<reference evidence="5" key="1">
    <citation type="submission" date="2023-02" db="EMBL/GenBank/DDBJ databases">
        <title>Identification and recombinant expression of a fungal hydrolase from Papiliotrema laurentii that hydrolyzes apple cutin and clears colloidal polyester polyurethane.</title>
        <authorList>
            <consortium name="DOE Joint Genome Institute"/>
            <person name="Roman V.A."/>
            <person name="Bojanowski C."/>
            <person name="Crable B.R."/>
            <person name="Wagner D.N."/>
            <person name="Hung C.S."/>
            <person name="Nadeau L.J."/>
            <person name="Schratz L."/>
            <person name="Haridas S."/>
            <person name="Pangilinan J."/>
            <person name="Lipzen A."/>
            <person name="Na H."/>
            <person name="Yan M."/>
            <person name="Ng V."/>
            <person name="Grigoriev I.V."/>
            <person name="Spatafora J.W."/>
            <person name="Barlow D."/>
            <person name="Biffinger J."/>
            <person name="Kelley-Loughnane N."/>
            <person name="Varaljay V.A."/>
            <person name="Crookes-Goodson W.J."/>
        </authorList>
    </citation>
    <scope>NUCLEOTIDE SEQUENCE</scope>
    <source>
        <strain evidence="5">5307AH</strain>
    </source>
</reference>
<dbReference type="Proteomes" id="UP001182556">
    <property type="component" value="Unassembled WGS sequence"/>
</dbReference>
<protein>
    <recommendedName>
        <fullName evidence="4">tRNA-splicing endonuclease subunit Sen54 N-terminal domain-containing protein</fullName>
    </recommendedName>
</protein>
<gene>
    <name evidence="5" type="ORF">DB88DRAFT_538024</name>
</gene>
<dbReference type="EMBL" id="JAODAN010000002">
    <property type="protein sequence ID" value="KAK1926087.1"/>
    <property type="molecule type" value="Genomic_DNA"/>
</dbReference>
<feature type="compositionally biased region" description="Polar residues" evidence="3">
    <location>
        <begin position="16"/>
        <end position="25"/>
    </location>
</feature>
<feature type="domain" description="tRNA-splicing endonuclease subunit Sen54 N-terminal" evidence="4">
    <location>
        <begin position="102"/>
        <end position="179"/>
    </location>
</feature>
<dbReference type="GO" id="GO:0000214">
    <property type="term" value="C:tRNA-intron endonuclease complex"/>
    <property type="evidence" value="ECO:0007669"/>
    <property type="project" value="TreeGrafter"/>
</dbReference>
<proteinExistence type="inferred from homology"/>
<dbReference type="AlphaFoldDB" id="A0AAD9FTR9"/>
<dbReference type="PANTHER" id="PTHR21027:SF1">
    <property type="entry name" value="TRNA-SPLICING ENDONUCLEASE SUBUNIT SEN54"/>
    <property type="match status" value="1"/>
</dbReference>
<sequence>MSQIGKGPHPRAGPSTIRSDPQPSVQSPDDEQDDADDQRMDLDVIQGFASKVQRQPSEDEDPEAGARARIIIPKRGEKDFEPMAETVNLQELMLQRSREALFGALTGVRGGNSKAMSHALLTPGASYPRMLVTRGHLLDTMGISVRYPATSIAKSRTFMELLPEEALYLLERGSLQIWYGPSAQTVNEVEAGVGEWCDEEYGVKGAMEMSVLEGFATFIGQDNLTWERYQVGGIAHHRGRYAHTQAYSYLKRLGYTVQRTRPFVPSHFTDPALQSGRISTPVNVDALPPFRTWWTQIPTLLSSGGHIISSCLHTVFWNVLSIAQSISGHHHKLGRHRSILPFWHNVSYESIFDRLRLVKSKHDPINKQAISLAPSSSEKVPCLQQNPYLPFWHVWKPATPWSKGNWDRGNPDGLIRQRPEYIVSVINARDTPLPSLAQLTEVFELLPDEPKGPVKKLGPQYQRTGKKETKPNTVVTRAEGPWSWLARLFSSSQATPQATGNVMGSLRNGDRALIVAVNDSGNTGWVRFGRTGFSEHAVL</sequence>
<dbReference type="PANTHER" id="PTHR21027">
    <property type="entry name" value="TRNA-SPLICING ENDONUCLEASE SUBUNIT SEN54"/>
    <property type="match status" value="1"/>
</dbReference>
<keyword evidence="2" id="KW-0819">tRNA processing</keyword>
<evidence type="ECO:0000256" key="1">
    <source>
        <dbReference type="ARBA" id="ARBA00005736"/>
    </source>
</evidence>
<keyword evidence="6" id="KW-1185">Reference proteome</keyword>